<feature type="binding site" evidence="6">
    <location>
        <position position="244"/>
    </location>
    <ligand>
        <name>substrate</name>
    </ligand>
</feature>
<dbReference type="InterPro" id="IPR015868">
    <property type="entry name" value="Glutaminase"/>
</dbReference>
<evidence type="ECO:0000256" key="4">
    <source>
        <dbReference type="ARBA" id="ARBA00022801"/>
    </source>
</evidence>
<keyword evidence="6" id="KW-0007">Acetylation</keyword>
<evidence type="ECO:0000256" key="5">
    <source>
        <dbReference type="ARBA" id="ARBA00049534"/>
    </source>
</evidence>
<comment type="similarity">
    <text evidence="1 6">Belongs to the glutaminase family.</text>
</comment>
<evidence type="ECO:0000256" key="2">
    <source>
        <dbReference type="ARBA" id="ARBA00011881"/>
    </source>
</evidence>
<feature type="binding site" evidence="6">
    <location>
        <position position="161"/>
    </location>
    <ligand>
        <name>substrate</name>
    </ligand>
</feature>
<dbReference type="PANTHER" id="PTHR12544">
    <property type="entry name" value="GLUTAMINASE"/>
    <property type="match status" value="1"/>
</dbReference>
<dbReference type="HAMAP" id="MF_00313">
    <property type="entry name" value="Glutaminase"/>
    <property type="match status" value="1"/>
</dbReference>
<dbReference type="Pfam" id="PF04960">
    <property type="entry name" value="Glutaminase"/>
    <property type="match status" value="1"/>
</dbReference>
<dbReference type="EC" id="3.5.1.2" evidence="3 6"/>
<dbReference type="Proteomes" id="UP000198647">
    <property type="component" value="Unassembled WGS sequence"/>
</dbReference>
<feature type="binding site" evidence="6">
    <location>
        <position position="116"/>
    </location>
    <ligand>
        <name>substrate</name>
    </ligand>
</feature>
<feature type="binding site" evidence="6">
    <location>
        <position position="168"/>
    </location>
    <ligand>
        <name>substrate</name>
    </ligand>
</feature>
<feature type="binding site" evidence="6">
    <location>
        <position position="64"/>
    </location>
    <ligand>
        <name>substrate</name>
    </ligand>
</feature>
<dbReference type="EMBL" id="FNOS01000006">
    <property type="protein sequence ID" value="SDY20860.1"/>
    <property type="molecule type" value="Genomic_DNA"/>
</dbReference>
<dbReference type="RefSeq" id="WP_093107907.1">
    <property type="nucleotide sequence ID" value="NZ_FNOS01000006.1"/>
</dbReference>
<keyword evidence="4 6" id="KW-0378">Hydrolase</keyword>
<sequence>MAQLSNQLLEQIVEDSLPYASDGEVRPVIPMYDDTKKDVLGVTVWTGEEYFHAGKTDLYVPMQSTAKIVTLMLALNDFGKKRVFDMVGMEPMGDFFNSIGQLERHQTEKPFNPMINAGAIATAALVKGGSVEERFERFMTFIRQITGNPDLVMSEEIYEAEKSNGARNRALAYFMQSTGAMIMPPEEALDLYFRTNAVMMCTEDFARVGHFMANEGRDPETNIRLISPEHLRTVKSIMLTSGMYNSSGQFAVEAGFPLKSGVSGAIIGAVPGRMGIGIIGPAIDAKGNSTAGGALVKSLSNELDLNMFGVIEHEL</sequence>
<evidence type="ECO:0000256" key="3">
    <source>
        <dbReference type="ARBA" id="ARBA00012918"/>
    </source>
</evidence>
<evidence type="ECO:0000313" key="7">
    <source>
        <dbReference type="EMBL" id="SDY20860.1"/>
    </source>
</evidence>
<dbReference type="InterPro" id="IPR012338">
    <property type="entry name" value="Beta-lactam/transpept-like"/>
</dbReference>
<evidence type="ECO:0000313" key="8">
    <source>
        <dbReference type="Proteomes" id="UP000198647"/>
    </source>
</evidence>
<protein>
    <recommendedName>
        <fullName evidence="3 6">Glutaminase</fullName>
        <ecNumber evidence="3 6">3.5.1.2</ecNumber>
    </recommendedName>
</protein>
<comment type="catalytic activity">
    <reaction evidence="5 6">
        <text>L-glutamine + H2O = L-glutamate + NH4(+)</text>
        <dbReference type="Rhea" id="RHEA:15889"/>
        <dbReference type="ChEBI" id="CHEBI:15377"/>
        <dbReference type="ChEBI" id="CHEBI:28938"/>
        <dbReference type="ChEBI" id="CHEBI:29985"/>
        <dbReference type="ChEBI" id="CHEBI:58359"/>
        <dbReference type="EC" id="3.5.1.2"/>
    </reaction>
</comment>
<feature type="binding site" evidence="6">
    <location>
        <position position="262"/>
    </location>
    <ligand>
        <name>substrate</name>
    </ligand>
</feature>
<name>A0A1H3HZG9_9BACI</name>
<comment type="caution">
    <text evidence="7">The sequence shown here is derived from an EMBL/GenBank/DDBJ whole genome shotgun (WGS) entry which is preliminary data.</text>
</comment>
<dbReference type="SUPFAM" id="SSF56601">
    <property type="entry name" value="beta-lactamase/transpeptidase-like"/>
    <property type="match status" value="1"/>
</dbReference>
<dbReference type="Gene3D" id="3.40.710.10">
    <property type="entry name" value="DD-peptidase/beta-lactamase superfamily"/>
    <property type="match status" value="1"/>
</dbReference>
<evidence type="ECO:0000256" key="1">
    <source>
        <dbReference type="ARBA" id="ARBA00011076"/>
    </source>
</evidence>
<accession>A0A1H3HZG9</accession>
<evidence type="ECO:0000256" key="6">
    <source>
        <dbReference type="HAMAP-Rule" id="MF_00313"/>
    </source>
</evidence>
<feature type="binding site" evidence="6">
    <location>
        <position position="192"/>
    </location>
    <ligand>
        <name>substrate</name>
    </ligand>
</feature>
<organism evidence="7 8">
    <name type="scientific">Salimicrobium album</name>
    <dbReference type="NCBI Taxonomy" id="50717"/>
    <lineage>
        <taxon>Bacteria</taxon>
        <taxon>Bacillati</taxon>
        <taxon>Bacillota</taxon>
        <taxon>Bacilli</taxon>
        <taxon>Bacillales</taxon>
        <taxon>Bacillaceae</taxon>
        <taxon>Salimicrobium</taxon>
    </lineage>
</organism>
<dbReference type="NCBIfam" id="TIGR03814">
    <property type="entry name" value="Gln_ase"/>
    <property type="match status" value="1"/>
</dbReference>
<comment type="subunit">
    <text evidence="2 6">Homotetramer.</text>
</comment>
<keyword evidence="8" id="KW-1185">Reference proteome</keyword>
<reference evidence="7 8" key="1">
    <citation type="submission" date="2016-10" db="EMBL/GenBank/DDBJ databases">
        <authorList>
            <person name="Varghese N."/>
            <person name="Submissions S."/>
        </authorList>
    </citation>
    <scope>NUCLEOTIDE SEQUENCE [LARGE SCALE GENOMIC DNA]</scope>
    <source>
        <strain evidence="7 8">DSM 20748</strain>
    </source>
</reference>
<dbReference type="PANTHER" id="PTHR12544:SF29">
    <property type="entry name" value="GLUTAMINASE"/>
    <property type="match status" value="1"/>
</dbReference>
<proteinExistence type="inferred from homology"/>
<gene>
    <name evidence="6" type="primary">glsA</name>
    <name evidence="7" type="ORF">SAMN04488081_2346</name>
</gene>